<name>A0A166QG77_9AGAM</name>
<evidence type="ECO:0000313" key="3">
    <source>
        <dbReference type="Proteomes" id="UP000076532"/>
    </source>
</evidence>
<sequence length="122" mass="13603">MEHSVSANDWYFVCAAGDGTGGEVIILDGWLGHRSRWCSTRRGRDCTGRPGGHARDVDKEEKDGTVRESVDTARRLPNGTQKTLYAHLPELINLQLDPASQTRYWTDRVDLPLGDTLNHADV</sequence>
<accession>A0A166QG77</accession>
<proteinExistence type="predicted"/>
<keyword evidence="3" id="KW-1185">Reference proteome</keyword>
<dbReference type="AlphaFoldDB" id="A0A166QG77"/>
<dbReference type="Proteomes" id="UP000076532">
    <property type="component" value="Unassembled WGS sequence"/>
</dbReference>
<reference evidence="2 3" key="1">
    <citation type="journal article" date="2016" name="Mol. Biol. Evol.">
        <title>Comparative Genomics of Early-Diverging Mushroom-Forming Fungi Provides Insights into the Origins of Lignocellulose Decay Capabilities.</title>
        <authorList>
            <person name="Nagy L.G."/>
            <person name="Riley R."/>
            <person name="Tritt A."/>
            <person name="Adam C."/>
            <person name="Daum C."/>
            <person name="Floudas D."/>
            <person name="Sun H."/>
            <person name="Yadav J.S."/>
            <person name="Pangilinan J."/>
            <person name="Larsson K.H."/>
            <person name="Matsuura K."/>
            <person name="Barry K."/>
            <person name="Labutti K."/>
            <person name="Kuo R."/>
            <person name="Ohm R.A."/>
            <person name="Bhattacharya S.S."/>
            <person name="Shirouzu T."/>
            <person name="Yoshinaga Y."/>
            <person name="Martin F.M."/>
            <person name="Grigoriev I.V."/>
            <person name="Hibbett D.S."/>
        </authorList>
    </citation>
    <scope>NUCLEOTIDE SEQUENCE [LARGE SCALE GENOMIC DNA]</scope>
    <source>
        <strain evidence="2 3">CBS 109695</strain>
    </source>
</reference>
<evidence type="ECO:0000256" key="1">
    <source>
        <dbReference type="SAM" id="MobiDB-lite"/>
    </source>
</evidence>
<organism evidence="2 3">
    <name type="scientific">Athelia psychrophila</name>
    <dbReference type="NCBI Taxonomy" id="1759441"/>
    <lineage>
        <taxon>Eukaryota</taxon>
        <taxon>Fungi</taxon>
        <taxon>Dikarya</taxon>
        <taxon>Basidiomycota</taxon>
        <taxon>Agaricomycotina</taxon>
        <taxon>Agaricomycetes</taxon>
        <taxon>Agaricomycetidae</taxon>
        <taxon>Atheliales</taxon>
        <taxon>Atheliaceae</taxon>
        <taxon>Athelia</taxon>
    </lineage>
</organism>
<feature type="region of interest" description="Disordered" evidence="1">
    <location>
        <begin position="42"/>
        <end position="68"/>
    </location>
</feature>
<evidence type="ECO:0000313" key="2">
    <source>
        <dbReference type="EMBL" id="KZP27114.1"/>
    </source>
</evidence>
<dbReference type="EMBL" id="KV417510">
    <property type="protein sequence ID" value="KZP27114.1"/>
    <property type="molecule type" value="Genomic_DNA"/>
</dbReference>
<protein>
    <submittedName>
        <fullName evidence="2">Uncharacterized protein</fullName>
    </submittedName>
</protein>
<gene>
    <name evidence="2" type="ORF">FIBSPDRAFT_1040310</name>
</gene>